<dbReference type="NCBIfam" id="NF010706">
    <property type="entry name" value="PRK14108.1"/>
    <property type="match status" value="1"/>
</dbReference>
<keyword evidence="1 9" id="KW-0808">Transferase</keyword>
<dbReference type="PANTHER" id="PTHR30621">
    <property type="entry name" value="GLUTAMINE SYNTHETASE ADENYLYLTRANSFERASE"/>
    <property type="match status" value="1"/>
</dbReference>
<protein>
    <submittedName>
        <fullName evidence="9">Bifunctional [glutamine synthetase] adenylyltransferase/[glutamine synthetase]-adenylyl-L-tyrosine phosphorylase</fullName>
        <ecNumber evidence="9">2.7.7.89</ecNumber>
    </submittedName>
</protein>
<evidence type="ECO:0000259" key="8">
    <source>
        <dbReference type="Pfam" id="PF08335"/>
    </source>
</evidence>
<dbReference type="Gene3D" id="3.30.460.10">
    <property type="entry name" value="Beta Polymerase, domain 2"/>
    <property type="match status" value="2"/>
</dbReference>
<dbReference type="RefSeq" id="WP_166118720.1">
    <property type="nucleotide sequence ID" value="NZ_JAPIUX010000001.1"/>
</dbReference>
<dbReference type="Pfam" id="PF03710">
    <property type="entry name" value="GlnE"/>
    <property type="match status" value="2"/>
</dbReference>
<feature type="domain" description="Glutamate-ammonia ligase adenylyltransferase repeated" evidence="7">
    <location>
        <begin position="603"/>
        <end position="852"/>
    </location>
</feature>
<dbReference type="GO" id="GO:0047388">
    <property type="term" value="F:[glutamine synthetase]-adenylyl-L-tyrosine phosphorylase activity"/>
    <property type="evidence" value="ECO:0007669"/>
    <property type="project" value="UniProtKB-EC"/>
</dbReference>
<dbReference type="CDD" id="cd05401">
    <property type="entry name" value="NT_GlnE_GlnD_like"/>
    <property type="match status" value="2"/>
</dbReference>
<dbReference type="InterPro" id="IPR013546">
    <property type="entry name" value="PII_UdlTrfase/GS_AdlTrfase"/>
</dbReference>
<dbReference type="Gene3D" id="1.20.120.1510">
    <property type="match status" value="1"/>
</dbReference>
<keyword evidence="4" id="KW-0067">ATP-binding</keyword>
<evidence type="ECO:0000256" key="6">
    <source>
        <dbReference type="ARBA" id="ARBA00023268"/>
    </source>
</evidence>
<dbReference type="InterPro" id="IPR005190">
    <property type="entry name" value="GlnE_rpt_dom"/>
</dbReference>
<dbReference type="Proteomes" id="UP001526446">
    <property type="component" value="Unassembled WGS sequence"/>
</dbReference>
<dbReference type="EMBL" id="JAPIUX010000001">
    <property type="protein sequence ID" value="MCX2560068.1"/>
    <property type="molecule type" value="Genomic_DNA"/>
</dbReference>
<evidence type="ECO:0000256" key="1">
    <source>
        <dbReference type="ARBA" id="ARBA00022679"/>
    </source>
</evidence>
<evidence type="ECO:0000313" key="10">
    <source>
        <dbReference type="Proteomes" id="UP001526446"/>
    </source>
</evidence>
<gene>
    <name evidence="9" type="ORF">OQ252_01445</name>
</gene>
<sequence>MTAVVSSCFRDVRAPRGAPARIWPDARWPAPADTQAATHFAADMAEAMQNAHVPTDVLALPGAAELVACLGGNSPYLSDLARQDPVSFAALVQDGPEPCAKDVFAAFAEFDITSGRECVASFLRQAKKRTALICAVADLGGIWSLEDVTQTLSRLADAALDVALKHLLWAAHCSGQLQLRDPKRPAHACGLVVLAMGKHGARELNFSSDIDLMVLYDPSAHAQPDAVRRVFIRMTSDLVSLMEARDADGYVFRTDLRLRPDPSSTPPAVSVQAAIQYYESLGQTWERAAMIKARPVAGDITLGRSFLAAIRPFVWRRHLDFALIDDIHDMKARIDRYRKAGRTGLADLPDAVLADPAASRDWLLGHNVKLGQGGIREIEFLAQAMQLVWGGRVPALRERTTFGALKKLVGSAYLPREEAEVLARTYRFLRDAEHRLQMRADHQTHALPDRPDAFDAFAVFMNYTDGEALALDMLPRMREARRIFERHFATPQASAPGQEATLLAVAPDDENSPALLESFGFPPSQTEEAVRVLARWHNNSLRALRSERARALLRGLLPALLASFAARSNPLACLRRFEALLARQHAGVQLLSLFERNPALIDRIAALFDSSAFLANHLADTPSALEGLLEPEPEEGRNVLERLLHLATEADSVETLVTALRPLLRGEEFRFSVAVLEGRLTENEAEKQRTELADTIMTVLMRAVEKEHRERYGRVPGGGMVVLALGKAGSREMMPGSDLDLLLVFDHPEGVQASQVPQRSPKRADGLPVRPPRSLAVSQYYTRLAHAFIAALTAPGPEGPLYAVDMRLRPSGAAGPVAVFRTAFLKYHEEAAWTWERMALTRARLITGPVALKKLLQEDLARILDGAVRKPRPSPKALLEDARQMRVRLARDLPASGPWDIKRRDGGLMEVEFIAQIMQLVAGTKAARNSCTRRALMLLKSGGFLNAADTQLLLEADAVWRQLQCLLRLLCGPVPPVDLEREMAPAAVKVLLRAMGDASLPDLIARTNLLAQSVRQVFEQRVGPVGVAGRSTGAIEAAGATDKERPASSAV</sequence>
<accession>A0ABT3Q459</accession>
<feature type="domain" description="PII-uridylyltransferase/Glutamine-synthetase adenylyltransferase" evidence="8">
    <location>
        <begin position="361"/>
        <end position="487"/>
    </location>
</feature>
<evidence type="ECO:0000256" key="3">
    <source>
        <dbReference type="ARBA" id="ARBA00022741"/>
    </source>
</evidence>
<evidence type="ECO:0000256" key="4">
    <source>
        <dbReference type="ARBA" id="ARBA00022840"/>
    </source>
</evidence>
<dbReference type="Pfam" id="PF08335">
    <property type="entry name" value="GlnD_UR_UTase"/>
    <property type="match status" value="2"/>
</dbReference>
<keyword evidence="2 9" id="KW-0548">Nucleotidyltransferase</keyword>
<dbReference type="NCBIfam" id="NF008292">
    <property type="entry name" value="PRK11072.1"/>
    <property type="match status" value="1"/>
</dbReference>
<keyword evidence="6" id="KW-0511">Multifunctional enzyme</keyword>
<comment type="caution">
    <text evidence="9">The sequence shown here is derived from an EMBL/GenBank/DDBJ whole genome shotgun (WGS) entry which is preliminary data.</text>
</comment>
<evidence type="ECO:0000256" key="5">
    <source>
        <dbReference type="ARBA" id="ARBA00022842"/>
    </source>
</evidence>
<dbReference type="InterPro" id="IPR023057">
    <property type="entry name" value="GlnE"/>
</dbReference>
<evidence type="ECO:0000313" key="9">
    <source>
        <dbReference type="EMBL" id="MCX2560068.1"/>
    </source>
</evidence>
<name>A0ABT3Q459_9PROT</name>
<dbReference type="Gene3D" id="1.20.120.330">
    <property type="entry name" value="Nucleotidyltransferases domain 2"/>
    <property type="match status" value="2"/>
</dbReference>
<keyword evidence="5" id="KW-0460">Magnesium</keyword>
<dbReference type="InterPro" id="IPR043519">
    <property type="entry name" value="NT_sf"/>
</dbReference>
<reference evidence="9 10" key="1">
    <citation type="submission" date="2022-11" db="EMBL/GenBank/DDBJ databases">
        <title>Genome sequencing of Acetobacter type strain.</title>
        <authorList>
            <person name="Heo J."/>
            <person name="Lee D."/>
            <person name="Han B.-H."/>
            <person name="Hong S.-B."/>
            <person name="Kwon S.-W."/>
        </authorList>
    </citation>
    <scope>NUCLEOTIDE SEQUENCE [LARGE SCALE GENOMIC DNA]</scope>
    <source>
        <strain evidence="9 10">KACC 21251</strain>
    </source>
</reference>
<dbReference type="SUPFAM" id="SSF81301">
    <property type="entry name" value="Nucleotidyltransferase"/>
    <property type="match status" value="2"/>
</dbReference>
<dbReference type="SUPFAM" id="SSF81593">
    <property type="entry name" value="Nucleotidyltransferase substrate binding subunit/domain"/>
    <property type="match status" value="2"/>
</dbReference>
<keyword evidence="10" id="KW-1185">Reference proteome</keyword>
<evidence type="ECO:0000256" key="2">
    <source>
        <dbReference type="ARBA" id="ARBA00022695"/>
    </source>
</evidence>
<keyword evidence="3" id="KW-0547">Nucleotide-binding</keyword>
<dbReference type="PANTHER" id="PTHR30621:SF0">
    <property type="entry name" value="BIFUNCTIONAL GLUTAMINE SYNTHETASE ADENYLYLTRANSFERASE_ADENYLYL-REMOVING ENZYME"/>
    <property type="match status" value="1"/>
</dbReference>
<organism evidence="9 10">
    <name type="scientific">Acetobacter farinalis</name>
    <dbReference type="NCBI Taxonomy" id="1260984"/>
    <lineage>
        <taxon>Bacteria</taxon>
        <taxon>Pseudomonadati</taxon>
        <taxon>Pseudomonadota</taxon>
        <taxon>Alphaproteobacteria</taxon>
        <taxon>Acetobacterales</taxon>
        <taxon>Acetobacteraceae</taxon>
        <taxon>Acetobacter</taxon>
    </lineage>
</organism>
<feature type="domain" description="PII-uridylyltransferase/Glutamine-synthetase adenylyltransferase" evidence="8">
    <location>
        <begin position="899"/>
        <end position="971"/>
    </location>
</feature>
<proteinExistence type="predicted"/>
<feature type="domain" description="Glutamate-ammonia ligase adenylyltransferase repeated" evidence="7">
    <location>
        <begin position="70"/>
        <end position="308"/>
    </location>
</feature>
<evidence type="ECO:0000259" key="7">
    <source>
        <dbReference type="Pfam" id="PF03710"/>
    </source>
</evidence>
<dbReference type="EC" id="2.7.7.89" evidence="9"/>